<keyword evidence="2" id="KW-1185">Reference proteome</keyword>
<gene>
    <name evidence="1" type="ORF">AVEN_110961_1</name>
</gene>
<evidence type="ECO:0000313" key="1">
    <source>
        <dbReference type="EMBL" id="GBM97287.1"/>
    </source>
</evidence>
<feature type="non-terminal residue" evidence="1">
    <location>
        <position position="1"/>
    </location>
</feature>
<comment type="caution">
    <text evidence="1">The sequence shown here is derived from an EMBL/GenBank/DDBJ whole genome shotgun (WGS) entry which is preliminary data.</text>
</comment>
<organism evidence="1 2">
    <name type="scientific">Araneus ventricosus</name>
    <name type="common">Orbweaver spider</name>
    <name type="synonym">Epeira ventricosa</name>
    <dbReference type="NCBI Taxonomy" id="182803"/>
    <lineage>
        <taxon>Eukaryota</taxon>
        <taxon>Metazoa</taxon>
        <taxon>Ecdysozoa</taxon>
        <taxon>Arthropoda</taxon>
        <taxon>Chelicerata</taxon>
        <taxon>Arachnida</taxon>
        <taxon>Araneae</taxon>
        <taxon>Araneomorphae</taxon>
        <taxon>Entelegynae</taxon>
        <taxon>Araneoidea</taxon>
        <taxon>Araneidae</taxon>
        <taxon>Araneus</taxon>
    </lineage>
</organism>
<sequence length="90" mass="10172">RDLSDLESSCLQTDIAPPPVPAPRVLMALYKQFEWTGRGSIPGPPGNYAENKEMVIRGIQCKVGTFEVYCKRWMTNTIKETEQERGKIAK</sequence>
<dbReference type="EMBL" id="BGPR01193242">
    <property type="protein sequence ID" value="GBM97287.1"/>
    <property type="molecule type" value="Genomic_DNA"/>
</dbReference>
<accession>A0A4Y2K4Y1</accession>
<dbReference type="Proteomes" id="UP000499080">
    <property type="component" value="Unassembled WGS sequence"/>
</dbReference>
<name>A0A4Y2K4Y1_ARAVE</name>
<evidence type="ECO:0000313" key="2">
    <source>
        <dbReference type="Proteomes" id="UP000499080"/>
    </source>
</evidence>
<dbReference type="AlphaFoldDB" id="A0A4Y2K4Y1"/>
<reference evidence="1 2" key="1">
    <citation type="journal article" date="2019" name="Sci. Rep.">
        <title>Orb-weaving spider Araneus ventricosus genome elucidates the spidroin gene catalogue.</title>
        <authorList>
            <person name="Kono N."/>
            <person name="Nakamura H."/>
            <person name="Ohtoshi R."/>
            <person name="Moran D.A.P."/>
            <person name="Shinohara A."/>
            <person name="Yoshida Y."/>
            <person name="Fujiwara M."/>
            <person name="Mori M."/>
            <person name="Tomita M."/>
            <person name="Arakawa K."/>
        </authorList>
    </citation>
    <scope>NUCLEOTIDE SEQUENCE [LARGE SCALE GENOMIC DNA]</scope>
</reference>
<protein>
    <submittedName>
        <fullName evidence="1">Uncharacterized protein</fullName>
    </submittedName>
</protein>
<proteinExistence type="predicted"/>